<evidence type="ECO:0000259" key="8">
    <source>
        <dbReference type="Pfam" id="PF13091"/>
    </source>
</evidence>
<keyword evidence="5" id="KW-0442">Lipid degradation</keyword>
<comment type="catalytic activity">
    <reaction evidence="1">
        <text>a 1,2-diacyl-sn-glycero-3-phosphocholine + H2O = a 1,2-diacyl-sn-glycero-3-phosphate + choline + H(+)</text>
        <dbReference type="Rhea" id="RHEA:14445"/>
        <dbReference type="ChEBI" id="CHEBI:15354"/>
        <dbReference type="ChEBI" id="CHEBI:15377"/>
        <dbReference type="ChEBI" id="CHEBI:15378"/>
        <dbReference type="ChEBI" id="CHEBI:57643"/>
        <dbReference type="ChEBI" id="CHEBI:58608"/>
        <dbReference type="EC" id="3.1.4.4"/>
    </reaction>
</comment>
<dbReference type="InterPro" id="IPR025202">
    <property type="entry name" value="PLD-like_dom"/>
</dbReference>
<evidence type="ECO:0000256" key="1">
    <source>
        <dbReference type="ARBA" id="ARBA00000798"/>
    </source>
</evidence>
<evidence type="ECO:0000313" key="10">
    <source>
        <dbReference type="Proteomes" id="UP001183410"/>
    </source>
</evidence>
<reference evidence="10" key="1">
    <citation type="submission" date="2023-07" db="EMBL/GenBank/DDBJ databases">
        <title>30 novel species of actinomycetes from the DSMZ collection.</title>
        <authorList>
            <person name="Nouioui I."/>
        </authorList>
    </citation>
    <scope>NUCLEOTIDE SEQUENCE [LARGE SCALE GENOMIC DNA]</scope>
    <source>
        <strain evidence="10">DSM 44915</strain>
    </source>
</reference>
<evidence type="ECO:0000256" key="2">
    <source>
        <dbReference type="ARBA" id="ARBA00008664"/>
    </source>
</evidence>
<evidence type="ECO:0000256" key="6">
    <source>
        <dbReference type="ARBA" id="ARBA00023098"/>
    </source>
</evidence>
<dbReference type="EC" id="3.1.4.4" evidence="3"/>
<evidence type="ECO:0000256" key="4">
    <source>
        <dbReference type="ARBA" id="ARBA00022801"/>
    </source>
</evidence>
<organism evidence="9 10">
    <name type="scientific">Streptomyces chisholmiae</name>
    <dbReference type="NCBI Taxonomy" id="3075540"/>
    <lineage>
        <taxon>Bacteria</taxon>
        <taxon>Bacillati</taxon>
        <taxon>Actinomycetota</taxon>
        <taxon>Actinomycetes</taxon>
        <taxon>Kitasatosporales</taxon>
        <taxon>Streptomycetaceae</taxon>
        <taxon>Streptomyces</taxon>
    </lineage>
</organism>
<dbReference type="Pfam" id="PF13091">
    <property type="entry name" value="PLDc_2"/>
    <property type="match status" value="2"/>
</dbReference>
<proteinExistence type="inferred from homology"/>
<gene>
    <name evidence="9" type="ORF">RM844_13310</name>
</gene>
<dbReference type="Proteomes" id="UP001183410">
    <property type="component" value="Unassembled WGS sequence"/>
</dbReference>
<evidence type="ECO:0000256" key="3">
    <source>
        <dbReference type="ARBA" id="ARBA00012027"/>
    </source>
</evidence>
<accession>A0ABU2JR94</accession>
<evidence type="ECO:0000313" key="9">
    <source>
        <dbReference type="EMBL" id="MDT0267264.1"/>
    </source>
</evidence>
<feature type="signal peptide" evidence="7">
    <location>
        <begin position="1"/>
        <end position="38"/>
    </location>
</feature>
<dbReference type="Gene3D" id="3.30.870.10">
    <property type="entry name" value="Endonuclease Chain A"/>
    <property type="match status" value="2"/>
</dbReference>
<dbReference type="EMBL" id="JAVREO010000007">
    <property type="protein sequence ID" value="MDT0267264.1"/>
    <property type="molecule type" value="Genomic_DNA"/>
</dbReference>
<sequence length="408" mass="42845">MAATPRPTRLRAPAPVAALAALAALVSAQFALAPAANAALEGPAASACRDAAEVPVATGAVFNDPVAGTPTAVVAHLCSLIKQAPAGSSIELAQFVISGDAGADFVEVLLDAHRRGVDVRVVMDGYQMDNPAAQAMLAGLGQDRSARSWVHVCSHLSPEGNTSSCQGTKGQHNKFYLFSETGGRRDVVVQASNNLTDVNSRTYWNNAVVLPGNGRLFDAYGAYFADLAAEVQDPDYYRTVTTGMRGGRVTAHFFPSAEVDPIVERLDGIGCKRNGRTQVDVGMSEWDAERVAIAELLAGLAAEGCRVRVAHGPLADEVAAVLDASGVERRLLDGSTEAGRVHSKYTVVRDATGRGSGRGFVLTGSHNFNATSLYRNDEALVDVALPEVVASYAANFERLWEVGAAPRG</sequence>
<dbReference type="PANTHER" id="PTHR43856">
    <property type="entry name" value="CARDIOLIPIN HYDROLASE"/>
    <property type="match status" value="1"/>
</dbReference>
<feature type="domain" description="Phospholipase D-like" evidence="8">
    <location>
        <begin position="276"/>
        <end position="400"/>
    </location>
</feature>
<dbReference type="SUPFAM" id="SSF56024">
    <property type="entry name" value="Phospholipase D/nuclease"/>
    <property type="match status" value="2"/>
</dbReference>
<dbReference type="InterPro" id="IPR051406">
    <property type="entry name" value="PLD_domain"/>
</dbReference>
<evidence type="ECO:0000256" key="5">
    <source>
        <dbReference type="ARBA" id="ARBA00022963"/>
    </source>
</evidence>
<keyword evidence="4" id="KW-0378">Hydrolase</keyword>
<evidence type="ECO:0000256" key="7">
    <source>
        <dbReference type="SAM" id="SignalP"/>
    </source>
</evidence>
<name>A0ABU2JR94_9ACTN</name>
<feature type="domain" description="Phospholipase D-like" evidence="8">
    <location>
        <begin position="77"/>
        <end position="225"/>
    </location>
</feature>
<keyword evidence="6" id="KW-0443">Lipid metabolism</keyword>
<dbReference type="PANTHER" id="PTHR43856:SF1">
    <property type="entry name" value="MITOCHONDRIAL CARDIOLIPIN HYDROLASE"/>
    <property type="match status" value="1"/>
</dbReference>
<protein>
    <recommendedName>
        <fullName evidence="3">phospholipase D</fullName>
        <ecNumber evidence="3">3.1.4.4</ecNumber>
    </recommendedName>
</protein>
<keyword evidence="10" id="KW-1185">Reference proteome</keyword>
<comment type="caution">
    <text evidence="9">The sequence shown here is derived from an EMBL/GenBank/DDBJ whole genome shotgun (WGS) entry which is preliminary data.</text>
</comment>
<dbReference type="RefSeq" id="WP_311667322.1">
    <property type="nucleotide sequence ID" value="NZ_JAVREO010000007.1"/>
</dbReference>
<keyword evidence="7" id="KW-0732">Signal</keyword>
<comment type="similarity">
    <text evidence="2">Belongs to the phospholipase D family.</text>
</comment>
<feature type="chain" id="PRO_5046353516" description="phospholipase D" evidence="7">
    <location>
        <begin position="39"/>
        <end position="408"/>
    </location>
</feature>